<name>A0A2A2LQ42_9BILA</name>
<dbReference type="PRINTS" id="PR00633">
    <property type="entry name" value="RCCNDNSATION"/>
</dbReference>
<dbReference type="OrthoDB" id="10256179at2759"/>
<sequence length="1335" mass="147964">MNPFQCEVEFDDLTADDSIIDYCYVRDDNFMLVILLASNGSIQAYWELNKDRSHKRTKSIRSLCTRHADAVAISITDDASTVVFALSDSSVLIVPIKMLLDVNWCGGMAPSTSSSVSLSEISHLVELPSNSESCLQIPTTIVCFRTNNLPRSAAVIGNKAGDIFILDLQIRKCIVEMKAPQSVHECDIVKDGESISLLVTGCTGAQWLIPLETPGRSLWEVLRSCIPSDLKQVGSAETRLFTHHCNGVLSLNSEGKYVELHPTIPTVGSIAVKKFAIPPETWLICWTNVALFTVSKESDLRAAIHMSMNSAIRLEYTIVKGTPDWRPLALLPLPNRPNSLPSILLVNERGMVRIEQQHDVSLTRIASQFIFRYPIFSLSLIKQVASSCGLNESTLQKSLVSNIVNSRVKTNEQQQQKKPGTTAAFSAQELNKLMDIANQIKTKMEEMIDIFAANDIDEQLLPEILKKIEANRKSDLRFRVVELYCKKQRLAQNKDRAEWEVNRVDADNSLSSFLMHHVDVTEGCVLCAEVHLWKSATILAQRDNDSGRLLRYVCKNMNALRKTNHLIAHQAIGAVCQLDWSVLSEKEFSDMVSLVCIWQKDLGIFTHLETLLRLSRDYAAKFQVPCEVLYFVISLFILHEQSKETSKSIIPARILSAGLNSSVCITADHRLMIFGDFTNAQHKQIETNEIGVKKKNGESTPTNSTPPTPVKKVVQLPKLLPMEGSQPHFIVCGTEHLLLIAADGSLWAWGGNRYGQCGLGHRENAKDVERVPQAPSRILDLSGGQFHSAAVDEEGNLFTWGWNVWGQLGHGNRSTEDKLVPTKVDGLTERVRKVCCGRAHSVLLTESGRIMVTGNGSYGQLGGNDDIKKRHAFQYLDIRNHKFAHISSSFYHSVGVTETGEVFEWGRNPQEIKMKMFLMRRLRSAQLKNATESTGENGTEQPVVNKEKSAAMEKPAVLLPMEMPREDLGVREVQHMMDGTVACIATGLSHSAIVTNNGTLYTWGKALEYQLGHATKTERSEPHQIFEPTNTKWAAVACGGNHTLAVTREGLVYGWGRNDFGQSGLPADKTPATPRKYFYQAKEGTKRSIQLPDDSVFVTKPTCVVQLQLRGETADFDADSILDEKELIDRMKAAETKSLQTVCRLLDGGDKGTLDSVPIALVHLMAGEVETAVEMIGRLKQQQDSESVRELSSLAWQIVANHEDVQSRKVLTAAFKSLPMSNTMKKGSQLSHLWPTVWNSDDAQSPLSVEEKLAMLNSWNAPIRTTNSVVIPSSSLRPSSPPTGKSVNSNSSSHTRLRVFAPCGHAEQAAVGGSSINECPVCAEEWKQKLVITLL</sequence>
<feature type="repeat" description="RCC1" evidence="3">
    <location>
        <begin position="998"/>
        <end position="1049"/>
    </location>
</feature>
<keyword evidence="7" id="KW-1185">Reference proteome</keyword>
<reference evidence="6 7" key="1">
    <citation type="journal article" date="2017" name="Curr. Biol.">
        <title>Genome architecture and evolution of a unichromosomal asexual nematode.</title>
        <authorList>
            <person name="Fradin H."/>
            <person name="Zegar C."/>
            <person name="Gutwein M."/>
            <person name="Lucas J."/>
            <person name="Kovtun M."/>
            <person name="Corcoran D."/>
            <person name="Baugh L.R."/>
            <person name="Kiontke K."/>
            <person name="Gunsalus K."/>
            <person name="Fitch D.H."/>
            <person name="Piano F."/>
        </authorList>
    </citation>
    <scope>NUCLEOTIDE SEQUENCE [LARGE SCALE GENOMIC DNA]</scope>
    <source>
        <strain evidence="6">PF1309</strain>
    </source>
</reference>
<dbReference type="PANTHER" id="PTHR45982">
    <property type="entry name" value="REGULATOR OF CHROMOSOME CONDENSATION"/>
    <property type="match status" value="1"/>
</dbReference>
<dbReference type="PROSITE" id="PS50012">
    <property type="entry name" value="RCC1_3"/>
    <property type="match status" value="5"/>
</dbReference>
<feature type="region of interest" description="Disordered" evidence="4">
    <location>
        <begin position="1271"/>
        <end position="1292"/>
    </location>
</feature>
<accession>A0A2A2LQ42</accession>
<feature type="domain" description="RCC1-like" evidence="5">
    <location>
        <begin position="776"/>
        <end position="1076"/>
    </location>
</feature>
<feature type="repeat" description="RCC1" evidence="3">
    <location>
        <begin position="795"/>
        <end position="847"/>
    </location>
</feature>
<evidence type="ECO:0000256" key="1">
    <source>
        <dbReference type="ARBA" id="ARBA00022658"/>
    </source>
</evidence>
<dbReference type="Pfam" id="PF25390">
    <property type="entry name" value="WD40_RLD"/>
    <property type="match status" value="1"/>
</dbReference>
<dbReference type="GO" id="GO:0005737">
    <property type="term" value="C:cytoplasm"/>
    <property type="evidence" value="ECO:0007669"/>
    <property type="project" value="TreeGrafter"/>
</dbReference>
<feature type="repeat" description="RCC1" evidence="3">
    <location>
        <begin position="1050"/>
        <end position="1094"/>
    </location>
</feature>
<dbReference type="InterPro" id="IPR051553">
    <property type="entry name" value="Ran_GTPase-activating"/>
</dbReference>
<proteinExistence type="predicted"/>
<feature type="repeat" description="RCC1" evidence="3">
    <location>
        <begin position="744"/>
        <end position="794"/>
    </location>
</feature>
<dbReference type="PROSITE" id="PS00626">
    <property type="entry name" value="RCC1_2"/>
    <property type="match status" value="2"/>
</dbReference>
<dbReference type="Gene3D" id="2.130.10.30">
    <property type="entry name" value="Regulator of chromosome condensation 1/beta-lactamase-inhibitor protein II"/>
    <property type="match status" value="2"/>
</dbReference>
<dbReference type="InterPro" id="IPR000408">
    <property type="entry name" value="Reg_chr_condens"/>
</dbReference>
<organism evidence="6 7">
    <name type="scientific">Diploscapter pachys</name>
    <dbReference type="NCBI Taxonomy" id="2018661"/>
    <lineage>
        <taxon>Eukaryota</taxon>
        <taxon>Metazoa</taxon>
        <taxon>Ecdysozoa</taxon>
        <taxon>Nematoda</taxon>
        <taxon>Chromadorea</taxon>
        <taxon>Rhabditida</taxon>
        <taxon>Rhabditina</taxon>
        <taxon>Rhabditomorpha</taxon>
        <taxon>Rhabditoidea</taxon>
        <taxon>Rhabditidae</taxon>
        <taxon>Diploscapter</taxon>
    </lineage>
</organism>
<dbReference type="EMBL" id="LIAE01006521">
    <property type="protein sequence ID" value="PAV88343.1"/>
    <property type="molecule type" value="Genomic_DNA"/>
</dbReference>
<dbReference type="Pfam" id="PF13540">
    <property type="entry name" value="RCC1_2"/>
    <property type="match status" value="1"/>
</dbReference>
<keyword evidence="1" id="KW-0344">Guanine-nucleotide releasing factor</keyword>
<feature type="repeat" description="RCC1" evidence="3">
    <location>
        <begin position="848"/>
        <end position="899"/>
    </location>
</feature>
<comment type="caution">
    <text evidence="6">The sequence shown here is derived from an EMBL/GenBank/DDBJ whole genome shotgun (WGS) entry which is preliminary data.</text>
</comment>
<dbReference type="Proteomes" id="UP000218231">
    <property type="component" value="Unassembled WGS sequence"/>
</dbReference>
<dbReference type="PANTHER" id="PTHR45982:SF1">
    <property type="entry name" value="REGULATOR OF CHROMOSOME CONDENSATION"/>
    <property type="match status" value="1"/>
</dbReference>
<gene>
    <name evidence="6" type="ORF">WR25_07584</name>
</gene>
<keyword evidence="2" id="KW-0677">Repeat</keyword>
<dbReference type="GO" id="GO:0005085">
    <property type="term" value="F:guanyl-nucleotide exchange factor activity"/>
    <property type="evidence" value="ECO:0007669"/>
    <property type="project" value="TreeGrafter"/>
</dbReference>
<dbReference type="SUPFAM" id="SSF50985">
    <property type="entry name" value="RCC1/BLIP-II"/>
    <property type="match status" value="2"/>
</dbReference>
<evidence type="ECO:0000256" key="3">
    <source>
        <dbReference type="PROSITE-ProRule" id="PRU00235"/>
    </source>
</evidence>
<dbReference type="InterPro" id="IPR058923">
    <property type="entry name" value="RCC1-like_dom"/>
</dbReference>
<evidence type="ECO:0000256" key="2">
    <source>
        <dbReference type="ARBA" id="ARBA00022737"/>
    </source>
</evidence>
<dbReference type="STRING" id="2018661.A0A2A2LQ42"/>
<evidence type="ECO:0000259" key="5">
    <source>
        <dbReference type="Pfam" id="PF25390"/>
    </source>
</evidence>
<evidence type="ECO:0000256" key="4">
    <source>
        <dbReference type="SAM" id="MobiDB-lite"/>
    </source>
</evidence>
<feature type="compositionally biased region" description="Polar residues" evidence="4">
    <location>
        <begin position="1283"/>
        <end position="1292"/>
    </location>
</feature>
<protein>
    <recommendedName>
        <fullName evidence="5">RCC1-like domain-containing protein</fullName>
    </recommendedName>
</protein>
<evidence type="ECO:0000313" key="7">
    <source>
        <dbReference type="Proteomes" id="UP000218231"/>
    </source>
</evidence>
<evidence type="ECO:0000313" key="6">
    <source>
        <dbReference type="EMBL" id="PAV88343.1"/>
    </source>
</evidence>
<feature type="region of interest" description="Disordered" evidence="4">
    <location>
        <begin position="691"/>
        <end position="710"/>
    </location>
</feature>
<dbReference type="InterPro" id="IPR009091">
    <property type="entry name" value="RCC1/BLIP-II"/>
</dbReference>